<keyword evidence="3" id="KW-1185">Reference proteome</keyword>
<feature type="region of interest" description="Disordered" evidence="1">
    <location>
        <begin position="29"/>
        <end position="59"/>
    </location>
</feature>
<accession>A0ABX8CC78</accession>
<dbReference type="RefSeq" id="WP_212644647.1">
    <property type="nucleotide sequence ID" value="NZ_CP074132.1"/>
</dbReference>
<evidence type="ECO:0000313" key="2">
    <source>
        <dbReference type="EMBL" id="QUX32006.1"/>
    </source>
</evidence>
<feature type="compositionally biased region" description="Basic and acidic residues" evidence="1">
    <location>
        <begin position="31"/>
        <end position="41"/>
    </location>
</feature>
<gene>
    <name evidence="2" type="ORF">KGD83_27080</name>
</gene>
<name>A0ABX8CC78_9ACTN</name>
<proteinExistence type="predicted"/>
<organism evidence="2 3">
    <name type="scientific">Nocardiopsis akebiae</name>
    <dbReference type="NCBI Taxonomy" id="2831968"/>
    <lineage>
        <taxon>Bacteria</taxon>
        <taxon>Bacillati</taxon>
        <taxon>Actinomycetota</taxon>
        <taxon>Actinomycetes</taxon>
        <taxon>Streptosporangiales</taxon>
        <taxon>Nocardiopsidaceae</taxon>
        <taxon>Nocardiopsis</taxon>
    </lineage>
</organism>
<dbReference type="Proteomes" id="UP000678016">
    <property type="component" value="Chromosome"/>
</dbReference>
<sequence length="59" mass="6020">MPTSDSPEPVTADITLVAGTLRISAGGRAETTVEVHPRDAAKPTTCSADSPAATWPARS</sequence>
<dbReference type="EMBL" id="CP074132">
    <property type="protein sequence ID" value="QUX32006.1"/>
    <property type="molecule type" value="Genomic_DNA"/>
</dbReference>
<protein>
    <submittedName>
        <fullName evidence="2">Uncharacterized protein</fullName>
    </submittedName>
</protein>
<reference evidence="3" key="1">
    <citation type="submission" date="2021-05" db="EMBL/GenBank/DDBJ databases">
        <title>Direct Submission.</title>
        <authorList>
            <person name="Li K."/>
            <person name="Gao J."/>
        </authorList>
    </citation>
    <scope>NUCLEOTIDE SEQUENCE [LARGE SCALE GENOMIC DNA]</scope>
    <source>
        <strain evidence="3">HDS12</strain>
    </source>
</reference>
<evidence type="ECO:0000256" key="1">
    <source>
        <dbReference type="SAM" id="MobiDB-lite"/>
    </source>
</evidence>
<evidence type="ECO:0000313" key="3">
    <source>
        <dbReference type="Proteomes" id="UP000678016"/>
    </source>
</evidence>